<dbReference type="PANTHER" id="PTHR42885:SF1">
    <property type="entry name" value="THREONINE-PHOSPHATE DECARBOXYLASE"/>
    <property type="match status" value="1"/>
</dbReference>
<dbReference type="PROSITE" id="PS00105">
    <property type="entry name" value="AA_TRANSFER_CLASS_1"/>
    <property type="match status" value="1"/>
</dbReference>
<dbReference type="CDD" id="cd00609">
    <property type="entry name" value="AAT_like"/>
    <property type="match status" value="1"/>
</dbReference>
<feature type="domain" description="Aminotransferase class I/classII large" evidence="4">
    <location>
        <begin position="40"/>
        <end position="333"/>
    </location>
</feature>
<dbReference type="Gene3D" id="3.40.640.10">
    <property type="entry name" value="Type I PLP-dependent aspartate aminotransferase-like (Major domain)"/>
    <property type="match status" value="1"/>
</dbReference>
<evidence type="ECO:0000256" key="1">
    <source>
        <dbReference type="ARBA" id="ARBA00001933"/>
    </source>
</evidence>
<protein>
    <recommendedName>
        <fullName evidence="3">Aminotransferase</fullName>
        <ecNumber evidence="3">2.6.1.-</ecNumber>
    </recommendedName>
</protein>
<keyword evidence="3 5" id="KW-0032">Aminotransferase</keyword>
<keyword evidence="2" id="KW-0663">Pyridoxal phosphate</keyword>
<comment type="similarity">
    <text evidence="3">Belongs to the class-I pyridoxal-phosphate-dependent aminotransferase family.</text>
</comment>
<gene>
    <name evidence="5" type="ORF">BXP70_03310</name>
</gene>
<dbReference type="Gene3D" id="3.90.1150.10">
    <property type="entry name" value="Aspartate Aminotransferase, domain 1"/>
    <property type="match status" value="1"/>
</dbReference>
<dbReference type="RefSeq" id="WP_086592551.1">
    <property type="nucleotide sequence ID" value="NZ_MTSE01000001.1"/>
</dbReference>
<dbReference type="Proteomes" id="UP000194873">
    <property type="component" value="Unassembled WGS sequence"/>
</dbReference>
<evidence type="ECO:0000259" key="4">
    <source>
        <dbReference type="Pfam" id="PF00155"/>
    </source>
</evidence>
<evidence type="ECO:0000256" key="2">
    <source>
        <dbReference type="ARBA" id="ARBA00022898"/>
    </source>
</evidence>
<accession>A0A243WKA2</accession>
<comment type="caution">
    <text evidence="5">The sequence shown here is derived from an EMBL/GenBank/DDBJ whole genome shotgun (WGS) entry which is preliminary data.</text>
</comment>
<proteinExistence type="inferred from homology"/>
<dbReference type="InterPro" id="IPR004839">
    <property type="entry name" value="Aminotransferase_I/II_large"/>
</dbReference>
<name>A0A243WKA2_9BACT</name>
<dbReference type="AlphaFoldDB" id="A0A243WKA2"/>
<dbReference type="GO" id="GO:0030170">
    <property type="term" value="F:pyridoxal phosphate binding"/>
    <property type="evidence" value="ECO:0007669"/>
    <property type="project" value="InterPro"/>
</dbReference>
<evidence type="ECO:0000256" key="3">
    <source>
        <dbReference type="RuleBase" id="RU000481"/>
    </source>
</evidence>
<dbReference type="InterPro" id="IPR015421">
    <property type="entry name" value="PyrdxlP-dep_Trfase_major"/>
</dbReference>
<comment type="cofactor">
    <cofactor evidence="1 3">
        <name>pyridoxal 5'-phosphate</name>
        <dbReference type="ChEBI" id="CHEBI:597326"/>
    </cofactor>
</comment>
<evidence type="ECO:0000313" key="5">
    <source>
        <dbReference type="EMBL" id="OUJ76296.1"/>
    </source>
</evidence>
<reference evidence="5 6" key="1">
    <citation type="submission" date="2017-01" db="EMBL/GenBank/DDBJ databases">
        <title>A new Hymenobacter.</title>
        <authorList>
            <person name="Liang Y."/>
            <person name="Feng F."/>
        </authorList>
    </citation>
    <scope>NUCLEOTIDE SEQUENCE [LARGE SCALE GENOMIC DNA]</scope>
    <source>
        <strain evidence="5">MIMBbqt21</strain>
    </source>
</reference>
<dbReference type="GO" id="GO:0008483">
    <property type="term" value="F:transaminase activity"/>
    <property type="evidence" value="ECO:0007669"/>
    <property type="project" value="UniProtKB-KW"/>
</dbReference>
<organism evidence="5 6">
    <name type="scientific">Hymenobacter crusticola</name>
    <dbReference type="NCBI Taxonomy" id="1770526"/>
    <lineage>
        <taxon>Bacteria</taxon>
        <taxon>Pseudomonadati</taxon>
        <taxon>Bacteroidota</taxon>
        <taxon>Cytophagia</taxon>
        <taxon>Cytophagales</taxon>
        <taxon>Hymenobacteraceae</taxon>
        <taxon>Hymenobacter</taxon>
    </lineage>
</organism>
<dbReference type="EMBL" id="MTSE01000001">
    <property type="protein sequence ID" value="OUJ76296.1"/>
    <property type="molecule type" value="Genomic_DNA"/>
</dbReference>
<dbReference type="InterPro" id="IPR015424">
    <property type="entry name" value="PyrdxlP-dep_Trfase"/>
</dbReference>
<dbReference type="OrthoDB" id="9813612at2"/>
<dbReference type="EC" id="2.6.1.-" evidence="3"/>
<keyword evidence="3 5" id="KW-0808">Transferase</keyword>
<dbReference type="PANTHER" id="PTHR42885">
    <property type="entry name" value="HISTIDINOL-PHOSPHATE AMINOTRANSFERASE-RELATED"/>
    <property type="match status" value="1"/>
</dbReference>
<dbReference type="SUPFAM" id="SSF53383">
    <property type="entry name" value="PLP-dependent transferases"/>
    <property type="match status" value="1"/>
</dbReference>
<keyword evidence="6" id="KW-1185">Reference proteome</keyword>
<dbReference type="InterPro" id="IPR015422">
    <property type="entry name" value="PyrdxlP-dep_Trfase_small"/>
</dbReference>
<dbReference type="Pfam" id="PF00155">
    <property type="entry name" value="Aminotran_1_2"/>
    <property type="match status" value="1"/>
</dbReference>
<evidence type="ECO:0000313" key="6">
    <source>
        <dbReference type="Proteomes" id="UP000194873"/>
    </source>
</evidence>
<sequence length="342" mass="37363">MLHGHGDDAYRHSQQVVADFSTNVWYGGEPAGLKEYVFAQWPTVNRYPEVLAESLATQVAAHHGVDPAQVLISSGTTESIYLVAQAWARQRSTILTPAFAEYEDACRLHGHQLRFVAWEDLQADALIASELIFICNPNNPTGSVLTPDVLGVLLMSHPDTVFVLDEAFIEFTTSISSAIPLLKQFDNLLILRSLTKAYAIPGLRLGYVLGSAELVARLTQHKAPWAVNALAVAAGSFLFGHYAQVQPPIAQLLADKEKLATALAQNQGIDVFPSHTHYFLAATRHGTAAELKHWLLAQHGLLIRDAANFRGLTPAHFRIGTRSAADNQLLINAFAAWTASRT</sequence>
<dbReference type="InterPro" id="IPR004838">
    <property type="entry name" value="NHTrfase_class1_PyrdxlP-BS"/>
</dbReference>